<evidence type="ECO:0000313" key="4">
    <source>
        <dbReference type="Proteomes" id="UP000726737"/>
    </source>
</evidence>
<evidence type="ECO:0000313" key="3">
    <source>
        <dbReference type="EMBL" id="KAG0253828.1"/>
    </source>
</evidence>
<dbReference type="PANTHER" id="PTHR42028">
    <property type="entry name" value="CHROMOSOME 1, WHOLE GENOME SHOTGUN SEQUENCE"/>
    <property type="match status" value="1"/>
</dbReference>
<dbReference type="PANTHER" id="PTHR42028:SF1">
    <property type="entry name" value="YALI0E30657P"/>
    <property type="match status" value="1"/>
</dbReference>
<evidence type="ECO:0000259" key="2">
    <source>
        <dbReference type="Pfam" id="PF23585"/>
    </source>
</evidence>
<dbReference type="InterPro" id="IPR055561">
    <property type="entry name" value="DUF7137"/>
</dbReference>
<accession>A0A9P6U0G1</accession>
<dbReference type="Pfam" id="PF23585">
    <property type="entry name" value="DUF7137"/>
    <property type="match status" value="1"/>
</dbReference>
<proteinExistence type="predicted"/>
<reference evidence="3" key="1">
    <citation type="journal article" date="2020" name="Fungal Divers.">
        <title>Resolving the Mortierellaceae phylogeny through synthesis of multi-gene phylogenetics and phylogenomics.</title>
        <authorList>
            <person name="Vandepol N."/>
            <person name="Liber J."/>
            <person name="Desiro A."/>
            <person name="Na H."/>
            <person name="Kennedy M."/>
            <person name="Barry K."/>
            <person name="Grigoriev I.V."/>
            <person name="Miller A.N."/>
            <person name="O'Donnell K."/>
            <person name="Stajich J.E."/>
            <person name="Bonito G."/>
        </authorList>
    </citation>
    <scope>NUCLEOTIDE SEQUENCE</scope>
    <source>
        <strain evidence="3">KOD948</strain>
    </source>
</reference>
<feature type="region of interest" description="Disordered" evidence="1">
    <location>
        <begin position="1"/>
        <end position="70"/>
    </location>
</feature>
<name>A0A9P6U0G1_9FUNG</name>
<sequence length="245" mass="25902">MADSAISSDSSASQGMATTFEPTLEPSTSSQLVEAPPVTQPSSSSSSSHISNNPIAGIGHSNNTSAVIDPRNPASRLTMIKPKLNQANPSLYTIGSTIVFEWAFDNATLVFPPVSLNIEAAFASDPLKVWPIANVSGSTTSVTWDTAGVNNTLFMGFYTLHIYDSSGGKQGVVASGHLIPYSDLQFGLYVPGVKIPKADGEYCATCRFSTNDINSTSKSTRDLLNPVRLTQTALWSILALVLVAL</sequence>
<protein>
    <recommendedName>
        <fullName evidence="2">DUF7137 domain-containing protein</fullName>
    </recommendedName>
</protein>
<gene>
    <name evidence="3" type="ORF">BG011_006139</name>
</gene>
<evidence type="ECO:0000256" key="1">
    <source>
        <dbReference type="SAM" id="MobiDB-lite"/>
    </source>
</evidence>
<dbReference type="Proteomes" id="UP000726737">
    <property type="component" value="Unassembled WGS sequence"/>
</dbReference>
<organism evidence="3 4">
    <name type="scientific">Mortierella polycephala</name>
    <dbReference type="NCBI Taxonomy" id="41804"/>
    <lineage>
        <taxon>Eukaryota</taxon>
        <taxon>Fungi</taxon>
        <taxon>Fungi incertae sedis</taxon>
        <taxon>Mucoromycota</taxon>
        <taxon>Mortierellomycotina</taxon>
        <taxon>Mortierellomycetes</taxon>
        <taxon>Mortierellales</taxon>
        <taxon>Mortierellaceae</taxon>
        <taxon>Mortierella</taxon>
    </lineage>
</organism>
<feature type="domain" description="DUF7137" evidence="2">
    <location>
        <begin position="72"/>
        <end position="205"/>
    </location>
</feature>
<feature type="compositionally biased region" description="Polar residues" evidence="1">
    <location>
        <begin position="14"/>
        <end position="32"/>
    </location>
</feature>
<keyword evidence="4" id="KW-1185">Reference proteome</keyword>
<dbReference type="AlphaFoldDB" id="A0A9P6U0G1"/>
<dbReference type="OrthoDB" id="2435509at2759"/>
<dbReference type="EMBL" id="JAAAJA010000437">
    <property type="protein sequence ID" value="KAG0253828.1"/>
    <property type="molecule type" value="Genomic_DNA"/>
</dbReference>
<feature type="compositionally biased region" description="Polar residues" evidence="1">
    <location>
        <begin position="49"/>
        <end position="66"/>
    </location>
</feature>
<comment type="caution">
    <text evidence="3">The sequence shown here is derived from an EMBL/GenBank/DDBJ whole genome shotgun (WGS) entry which is preliminary data.</text>
</comment>
<feature type="compositionally biased region" description="Low complexity" evidence="1">
    <location>
        <begin position="1"/>
        <end position="13"/>
    </location>
</feature>